<protein>
    <recommendedName>
        <fullName evidence="4">Secreted protein</fullName>
    </recommendedName>
</protein>
<keyword evidence="3" id="KW-1185">Reference proteome</keyword>
<dbReference type="Proteomes" id="UP000789752">
    <property type="component" value="Unassembled WGS sequence"/>
</dbReference>
<dbReference type="EMBL" id="CAJQYY010000007">
    <property type="protein sequence ID" value="CAG4893597.1"/>
    <property type="molecule type" value="Genomic_DNA"/>
</dbReference>
<gene>
    <name evidence="2" type="ORF">R54767_01593</name>
</gene>
<reference evidence="2 3" key="1">
    <citation type="submission" date="2021-04" db="EMBL/GenBank/DDBJ databases">
        <authorList>
            <person name="Vanwijnsberghe S."/>
        </authorList>
    </citation>
    <scope>NUCLEOTIDE SEQUENCE [LARGE SCALE GENOMIC DNA]</scope>
    <source>
        <strain evidence="2 3">LMG 32171</strain>
    </source>
</reference>
<evidence type="ECO:0000313" key="3">
    <source>
        <dbReference type="Proteomes" id="UP000789752"/>
    </source>
</evidence>
<evidence type="ECO:0008006" key="4">
    <source>
        <dbReference type="Google" id="ProtNLM"/>
    </source>
</evidence>
<name>A0ABM8U1Q1_9BURK</name>
<organism evidence="2 3">
    <name type="scientific">Paraburkholderia gardini</name>
    <dbReference type="NCBI Taxonomy" id="2823469"/>
    <lineage>
        <taxon>Bacteria</taxon>
        <taxon>Pseudomonadati</taxon>
        <taxon>Pseudomonadota</taxon>
        <taxon>Betaproteobacteria</taxon>
        <taxon>Burkholderiales</taxon>
        <taxon>Burkholderiaceae</taxon>
        <taxon>Paraburkholderia</taxon>
    </lineage>
</organism>
<evidence type="ECO:0000256" key="1">
    <source>
        <dbReference type="SAM" id="SignalP"/>
    </source>
</evidence>
<evidence type="ECO:0000313" key="2">
    <source>
        <dbReference type="EMBL" id="CAG4893597.1"/>
    </source>
</evidence>
<keyword evidence="1" id="KW-0732">Signal</keyword>
<proteinExistence type="predicted"/>
<sequence>MRFRSVLLTILLGLVASDVPAADFDGSKPLLCATMEAHSCDPGLTCKRSLPADIGAPRFLSVNFEKKVITGPARTTPMLTVNKEPNQVVIEGMEMGYGWTLALDSGDGSMTLMIVNSEDAIVLFGNCTAL</sequence>
<feature type="signal peptide" evidence="1">
    <location>
        <begin position="1"/>
        <end position="21"/>
    </location>
</feature>
<feature type="chain" id="PRO_5045743819" description="Secreted protein" evidence="1">
    <location>
        <begin position="22"/>
        <end position="130"/>
    </location>
</feature>
<accession>A0ABM8U1Q1</accession>
<comment type="caution">
    <text evidence="2">The sequence shown here is derived from an EMBL/GenBank/DDBJ whole genome shotgun (WGS) entry which is preliminary data.</text>
</comment>